<feature type="binding site" evidence="10">
    <location>
        <position position="303"/>
    </location>
    <ligand>
        <name>UDP-N-acetyl-alpha-D-glucosamine</name>
        <dbReference type="ChEBI" id="CHEBI:57705"/>
    </ligand>
</feature>
<evidence type="ECO:0000256" key="1">
    <source>
        <dbReference type="ARBA" id="ARBA00022475"/>
    </source>
</evidence>
<dbReference type="EC" id="2.4.1.227" evidence="10"/>
<dbReference type="PANTHER" id="PTHR21015:SF22">
    <property type="entry name" value="GLYCOSYLTRANSFERASE"/>
    <property type="match status" value="1"/>
</dbReference>
<keyword evidence="14" id="KW-1185">Reference proteome</keyword>
<dbReference type="CDD" id="cd03785">
    <property type="entry name" value="GT28_MurG"/>
    <property type="match status" value="1"/>
</dbReference>
<evidence type="ECO:0000313" key="13">
    <source>
        <dbReference type="EMBL" id="GAA3708958.1"/>
    </source>
</evidence>
<dbReference type="SUPFAM" id="SSF53756">
    <property type="entry name" value="UDP-Glycosyltransferase/glycogen phosphorylase"/>
    <property type="match status" value="1"/>
</dbReference>
<comment type="function">
    <text evidence="10">Cell wall formation. Catalyzes the transfer of a GlcNAc subunit on undecaprenyl-pyrophosphoryl-MurNAc-pentapeptide (lipid intermediate I) to form undecaprenyl-pyrophosphoryl-MurNAc-(pentapeptide)GlcNAc (lipid intermediate II).</text>
</comment>
<comment type="catalytic activity">
    <reaction evidence="10">
        <text>di-trans,octa-cis-undecaprenyl diphospho-N-acetyl-alpha-D-muramoyl-L-alanyl-D-glutamyl-meso-2,6-diaminopimeloyl-D-alanyl-D-alanine + UDP-N-acetyl-alpha-D-glucosamine = di-trans,octa-cis-undecaprenyl diphospho-[N-acetyl-alpha-D-glucosaminyl-(1-&gt;4)]-N-acetyl-alpha-D-muramoyl-L-alanyl-D-glutamyl-meso-2,6-diaminopimeloyl-D-alanyl-D-alanine + UDP + H(+)</text>
        <dbReference type="Rhea" id="RHEA:31227"/>
        <dbReference type="ChEBI" id="CHEBI:15378"/>
        <dbReference type="ChEBI" id="CHEBI:57705"/>
        <dbReference type="ChEBI" id="CHEBI:58223"/>
        <dbReference type="ChEBI" id="CHEBI:61387"/>
        <dbReference type="ChEBI" id="CHEBI:61388"/>
        <dbReference type="EC" id="2.4.1.227"/>
    </reaction>
</comment>
<keyword evidence="9 10" id="KW-0961">Cell wall biogenesis/degradation</keyword>
<dbReference type="InterPro" id="IPR004276">
    <property type="entry name" value="GlycoTrans_28_N"/>
</dbReference>
<dbReference type="InterPro" id="IPR007235">
    <property type="entry name" value="Glyco_trans_28_C"/>
</dbReference>
<accession>A0ABP7DU50</accession>
<comment type="similarity">
    <text evidence="10">Belongs to the glycosyltransferase 28 family. MurG subfamily.</text>
</comment>
<comment type="subcellular location">
    <subcellularLocation>
        <location evidence="10">Cell membrane</location>
        <topology evidence="10">Peripheral membrane protein</topology>
        <orientation evidence="10">Cytoplasmic side</orientation>
    </subcellularLocation>
</comment>
<dbReference type="Gene3D" id="3.40.50.2000">
    <property type="entry name" value="Glycogen Phosphorylase B"/>
    <property type="match status" value="2"/>
</dbReference>
<evidence type="ECO:0000256" key="10">
    <source>
        <dbReference type="HAMAP-Rule" id="MF_00033"/>
    </source>
</evidence>
<dbReference type="PANTHER" id="PTHR21015">
    <property type="entry name" value="UDP-N-ACETYLGLUCOSAMINE--N-ACETYLMURAMYL-(PENTAPEPTIDE) PYROPHOSPHORYL-UNDECAPRENOL N-ACETYLGLUCOSAMINE TRANSFERASE 1"/>
    <property type="match status" value="1"/>
</dbReference>
<evidence type="ECO:0000256" key="2">
    <source>
        <dbReference type="ARBA" id="ARBA00022618"/>
    </source>
</evidence>
<gene>
    <name evidence="10 13" type="primary">murG</name>
    <name evidence="13" type="ORF">GCM10022204_28920</name>
</gene>
<feature type="domain" description="Glycosyltransferase family 28 N-terminal" evidence="11">
    <location>
        <begin position="12"/>
        <end position="151"/>
    </location>
</feature>
<evidence type="ECO:0000256" key="9">
    <source>
        <dbReference type="ARBA" id="ARBA00023316"/>
    </source>
</evidence>
<reference evidence="14" key="1">
    <citation type="journal article" date="2019" name="Int. J. Syst. Evol. Microbiol.">
        <title>The Global Catalogue of Microorganisms (GCM) 10K type strain sequencing project: providing services to taxonomists for standard genome sequencing and annotation.</title>
        <authorList>
            <consortium name="The Broad Institute Genomics Platform"/>
            <consortium name="The Broad Institute Genome Sequencing Center for Infectious Disease"/>
            <person name="Wu L."/>
            <person name="Ma J."/>
        </authorList>
    </citation>
    <scope>NUCLEOTIDE SEQUENCE [LARGE SCALE GENOMIC DNA]</scope>
    <source>
        <strain evidence="14">JCM 16548</strain>
    </source>
</reference>
<evidence type="ECO:0000256" key="4">
    <source>
        <dbReference type="ARBA" id="ARBA00022679"/>
    </source>
</evidence>
<keyword evidence="1 10" id="KW-1003">Cell membrane</keyword>
<comment type="caution">
    <text evidence="10">Lacks conserved residue(s) required for the propagation of feature annotation.</text>
</comment>
<keyword evidence="7 10" id="KW-0472">Membrane</keyword>
<evidence type="ECO:0000256" key="8">
    <source>
        <dbReference type="ARBA" id="ARBA00023306"/>
    </source>
</evidence>
<feature type="binding site" evidence="10">
    <location>
        <position position="133"/>
    </location>
    <ligand>
        <name>UDP-N-acetyl-alpha-D-glucosamine</name>
        <dbReference type="ChEBI" id="CHEBI:57705"/>
    </ligand>
</feature>
<feature type="binding site" evidence="10">
    <location>
        <position position="170"/>
    </location>
    <ligand>
        <name>UDP-N-acetyl-alpha-D-glucosamine</name>
        <dbReference type="ChEBI" id="CHEBI:57705"/>
    </ligand>
</feature>
<comment type="caution">
    <text evidence="13">The sequence shown here is derived from an EMBL/GenBank/DDBJ whole genome shotgun (WGS) entry which is preliminary data.</text>
</comment>
<evidence type="ECO:0000313" key="14">
    <source>
        <dbReference type="Proteomes" id="UP001500051"/>
    </source>
</evidence>
<keyword evidence="8 10" id="KW-0131">Cell cycle</keyword>
<keyword evidence="3 10" id="KW-0328">Glycosyltransferase</keyword>
<feature type="binding site" evidence="10">
    <location>
        <position position="204"/>
    </location>
    <ligand>
        <name>UDP-N-acetyl-alpha-D-glucosamine</name>
        <dbReference type="ChEBI" id="CHEBI:57705"/>
    </ligand>
</feature>
<dbReference type="RefSeq" id="WP_344813095.1">
    <property type="nucleotide sequence ID" value="NZ_BAAAYX010000013.1"/>
</dbReference>
<evidence type="ECO:0000259" key="12">
    <source>
        <dbReference type="Pfam" id="PF04101"/>
    </source>
</evidence>
<keyword evidence="2 10" id="KW-0132">Cell division</keyword>
<evidence type="ECO:0000259" key="11">
    <source>
        <dbReference type="Pfam" id="PF03033"/>
    </source>
</evidence>
<evidence type="ECO:0000256" key="3">
    <source>
        <dbReference type="ARBA" id="ARBA00022676"/>
    </source>
</evidence>
<dbReference type="Pfam" id="PF04101">
    <property type="entry name" value="Glyco_tran_28_C"/>
    <property type="match status" value="1"/>
</dbReference>
<name>A0ABP7DU50_9ACTN</name>
<dbReference type="Proteomes" id="UP001500051">
    <property type="component" value="Unassembled WGS sequence"/>
</dbReference>
<evidence type="ECO:0000256" key="7">
    <source>
        <dbReference type="ARBA" id="ARBA00023136"/>
    </source>
</evidence>
<evidence type="ECO:0000256" key="5">
    <source>
        <dbReference type="ARBA" id="ARBA00022960"/>
    </source>
</evidence>
<keyword evidence="5 10" id="KW-0133">Cell shape</keyword>
<keyword evidence="6 10" id="KW-0573">Peptidoglycan synthesis</keyword>
<feature type="binding site" evidence="10">
    <location>
        <begin position="19"/>
        <end position="21"/>
    </location>
    <ligand>
        <name>UDP-N-acetyl-alpha-D-glucosamine</name>
        <dbReference type="ChEBI" id="CHEBI:57705"/>
    </ligand>
</feature>
<feature type="binding site" evidence="10">
    <location>
        <position position="259"/>
    </location>
    <ligand>
        <name>UDP-N-acetyl-alpha-D-glucosamine</name>
        <dbReference type="ChEBI" id="CHEBI:57705"/>
    </ligand>
</feature>
<keyword evidence="4 10" id="KW-0808">Transferase</keyword>
<dbReference type="EMBL" id="BAAAYX010000013">
    <property type="protein sequence ID" value="GAA3708958.1"/>
    <property type="molecule type" value="Genomic_DNA"/>
</dbReference>
<feature type="domain" description="Glycosyl transferase family 28 C-terminal" evidence="12">
    <location>
        <begin position="197"/>
        <end position="358"/>
    </location>
</feature>
<dbReference type="Pfam" id="PF03033">
    <property type="entry name" value="Glyco_transf_28"/>
    <property type="match status" value="1"/>
</dbReference>
<proteinExistence type="inferred from homology"/>
<dbReference type="InterPro" id="IPR006009">
    <property type="entry name" value="GlcNAc_MurG"/>
</dbReference>
<protein>
    <recommendedName>
        <fullName evidence="10">UDP-N-acetylglucosamine--N-acetylmuramyl-(pentapeptide) pyrophosphoryl-undecaprenol N-acetylglucosamine transferase</fullName>
        <ecNumber evidence="10">2.4.1.227</ecNumber>
    </recommendedName>
    <alternativeName>
        <fullName evidence="10">Undecaprenyl-PP-MurNAc-pentapeptide-UDPGlcNAc GlcNAc transferase</fullName>
    </alternativeName>
</protein>
<evidence type="ECO:0000256" key="6">
    <source>
        <dbReference type="ARBA" id="ARBA00022984"/>
    </source>
</evidence>
<organism evidence="13 14">
    <name type="scientific">Microlunatus aurantiacus</name>
    <dbReference type="NCBI Taxonomy" id="446786"/>
    <lineage>
        <taxon>Bacteria</taxon>
        <taxon>Bacillati</taxon>
        <taxon>Actinomycetota</taxon>
        <taxon>Actinomycetes</taxon>
        <taxon>Propionibacteriales</taxon>
        <taxon>Propionibacteriaceae</taxon>
        <taxon>Microlunatus</taxon>
    </lineage>
</organism>
<comment type="pathway">
    <text evidence="10">Cell wall biogenesis; peptidoglycan biosynthesis.</text>
</comment>
<sequence>MSPARPAAEVSVVLAGGGSAGHTSPLIATAHQIARLAPDAVVTAVGTARGLETSVVPAAGLTLELIPPVPLPRKPGRDLLLVPARMRGAVSEAGRLLDRLHADVVLGFGGYVSTPVYLAARRRRVPIVIHEQNALPGLANRLAARFSDHVFTAFPDTPLPGATCIGLPLRSDITELDRGAGRAAARASFGLPPDGQVLLVSGGSQGAVSLNRAVLGARAALLAAGISVLHAVGPRNLTDDLVTAADEATGAVYRPLAYIEAMDVAYAASDLMLGRCGASTVLETAAVGLPAVFVPYPHGNGEQARNAAGVVSSGGGMLLADADCTPAWVTDQVPSLIRPDVLRGMSAALAGVGHRDAATVLARETLRVAGWAGADDAEGRTS</sequence>
<dbReference type="HAMAP" id="MF_00033">
    <property type="entry name" value="MurG"/>
    <property type="match status" value="1"/>
</dbReference>